<evidence type="ECO:0000313" key="2">
    <source>
        <dbReference type="EMBL" id="MQS45625.1"/>
    </source>
</evidence>
<evidence type="ECO:0000259" key="1">
    <source>
        <dbReference type="Pfam" id="PF06054"/>
    </source>
</evidence>
<evidence type="ECO:0000313" key="3">
    <source>
        <dbReference type="Proteomes" id="UP000436655"/>
    </source>
</evidence>
<keyword evidence="3" id="KW-1185">Reference proteome</keyword>
<dbReference type="Proteomes" id="UP000436655">
    <property type="component" value="Unassembled WGS sequence"/>
</dbReference>
<proteinExistence type="predicted"/>
<feature type="domain" description="Competence protein CoiA nuclease-like" evidence="1">
    <location>
        <begin position="55"/>
        <end position="178"/>
    </location>
</feature>
<sequence>MYAALNDEQKLINAIECNGQERYFCPRCKLPVKLIFTSETPFFRHENKIDNDTNERDIHKQGKSLIIEILKKLSYPNIESEVYLNKISQRPDILIDKKTVVEYQCAKIDVNKLSKRVKSYYDSDLENIWILGGDYLQKNITKAHLKFISYNVFWGFYVVMLDPINEEFQLFYQIRFNGPFSKISSGKRIFKASEVTKLLNFKPHLRPSKKLAITDVQVERIQRLNSRKFKNFKIAYYQRNELTVEKFLIGKLFTACKPIYQNPQWAVTCGMENKRLHQPLLDKKRR</sequence>
<gene>
    <name evidence="2" type="ORF">FHL03_09020</name>
</gene>
<name>A0ABW9P8T5_9LACO</name>
<accession>A0ABW9P8T5</accession>
<organism evidence="2 3">
    <name type="scientific">Companilactobacillus mishanensis</name>
    <dbReference type="NCBI Taxonomy" id="2486008"/>
    <lineage>
        <taxon>Bacteria</taxon>
        <taxon>Bacillati</taxon>
        <taxon>Bacillota</taxon>
        <taxon>Bacilli</taxon>
        <taxon>Lactobacillales</taxon>
        <taxon>Lactobacillaceae</taxon>
        <taxon>Companilactobacillus</taxon>
    </lineage>
</organism>
<reference evidence="2 3" key="1">
    <citation type="journal article" date="2019" name="Syst. Appl. Microbiol.">
        <title>Polyphasic characterization of two novel Lactobacillus spp. isolated from blown salami packages: Description of Lactobacillus halodurans sp. nov. and Lactobacillus salsicarnum sp. nov.</title>
        <authorList>
            <person name="Schuster J.A."/>
            <person name="Klingl A."/>
            <person name="Vogel R.F."/>
            <person name="Ehrmann M.A."/>
        </authorList>
    </citation>
    <scope>NUCLEOTIDE SEQUENCE [LARGE SCALE GENOMIC DNA]</scope>
    <source>
        <strain evidence="2 3">TMW 1.2098</strain>
    </source>
</reference>
<dbReference type="EMBL" id="VDFN01000008">
    <property type="protein sequence ID" value="MQS45625.1"/>
    <property type="molecule type" value="Genomic_DNA"/>
</dbReference>
<dbReference type="InterPro" id="IPR010330">
    <property type="entry name" value="CoiA_nuc"/>
</dbReference>
<dbReference type="RefSeq" id="WP_125703784.1">
    <property type="nucleotide sequence ID" value="NZ_JBHTOO010000029.1"/>
</dbReference>
<dbReference type="Pfam" id="PF06054">
    <property type="entry name" value="CoiA_nuc"/>
    <property type="match status" value="1"/>
</dbReference>
<protein>
    <recommendedName>
        <fullName evidence="1">Competence protein CoiA nuclease-like domain-containing protein</fullName>
    </recommendedName>
</protein>
<comment type="caution">
    <text evidence="2">The sequence shown here is derived from an EMBL/GenBank/DDBJ whole genome shotgun (WGS) entry which is preliminary data.</text>
</comment>